<evidence type="ECO:0000256" key="3">
    <source>
        <dbReference type="ARBA" id="ARBA00022490"/>
    </source>
</evidence>
<dbReference type="eggNOG" id="COG3426">
    <property type="taxonomic scope" value="Bacteria"/>
</dbReference>
<dbReference type="InterPro" id="IPR043129">
    <property type="entry name" value="ATPase_NBD"/>
</dbReference>
<gene>
    <name evidence="9" type="primary">buk</name>
    <name evidence="11" type="ORF">dsat_0075</name>
</gene>
<dbReference type="Pfam" id="PF00871">
    <property type="entry name" value="Acetate_kinase"/>
    <property type="match status" value="1"/>
</dbReference>
<dbReference type="RefSeq" id="WP_020885481.1">
    <property type="nucleotide sequence ID" value="NZ_ATHI01000011.1"/>
</dbReference>
<evidence type="ECO:0000256" key="5">
    <source>
        <dbReference type="ARBA" id="ARBA00022741"/>
    </source>
</evidence>
<dbReference type="Proteomes" id="UP000014975">
    <property type="component" value="Unassembled WGS sequence"/>
</dbReference>
<dbReference type="GO" id="GO:0008776">
    <property type="term" value="F:acetate kinase activity"/>
    <property type="evidence" value="ECO:0007669"/>
    <property type="project" value="TreeGrafter"/>
</dbReference>
<keyword evidence="5 9" id="KW-0547">Nucleotide-binding</keyword>
<dbReference type="GO" id="GO:0006083">
    <property type="term" value="P:acetate metabolic process"/>
    <property type="evidence" value="ECO:0007669"/>
    <property type="project" value="TreeGrafter"/>
</dbReference>
<dbReference type="InterPro" id="IPR023865">
    <property type="entry name" value="Aliphatic_acid_kinase_CS"/>
</dbReference>
<reference evidence="11 12" key="1">
    <citation type="journal article" date="2013" name="Genome Announc.">
        <title>Draft genome sequences for three mercury-methylating, sulfate-reducing bacteria.</title>
        <authorList>
            <person name="Brown S.D."/>
            <person name="Hurt R.A.Jr."/>
            <person name="Gilmour C.C."/>
            <person name="Elias D.A."/>
        </authorList>
    </citation>
    <scope>NUCLEOTIDE SEQUENCE [LARGE SCALE GENOMIC DNA]</scope>
    <source>
        <strain evidence="11 12">DSM 16529</strain>
    </source>
</reference>
<dbReference type="CDD" id="cd24011">
    <property type="entry name" value="ASKHA_NBD_BK"/>
    <property type="match status" value="1"/>
</dbReference>
<dbReference type="InterPro" id="IPR000890">
    <property type="entry name" value="Aliphatic_acid_kin_short-chain"/>
</dbReference>
<dbReference type="NCBIfam" id="NF002834">
    <property type="entry name" value="PRK03011.1-5"/>
    <property type="match status" value="1"/>
</dbReference>
<evidence type="ECO:0000256" key="8">
    <source>
        <dbReference type="ARBA" id="ARBA00048596"/>
    </source>
</evidence>
<keyword evidence="12" id="KW-1185">Reference proteome</keyword>
<evidence type="ECO:0000256" key="9">
    <source>
        <dbReference type="HAMAP-Rule" id="MF_00542"/>
    </source>
</evidence>
<evidence type="ECO:0000313" key="11">
    <source>
        <dbReference type="EMBL" id="EPR34427.1"/>
    </source>
</evidence>
<dbReference type="OrthoDB" id="9771859at2"/>
<dbReference type="PIRSF" id="PIRSF036458">
    <property type="entry name" value="Butyrate_kin"/>
    <property type="match status" value="1"/>
</dbReference>
<dbReference type="HAMAP" id="MF_00542">
    <property type="entry name" value="Butyrate_kinase"/>
    <property type="match status" value="1"/>
</dbReference>
<comment type="subcellular location">
    <subcellularLocation>
        <location evidence="1 9">Cytoplasm</location>
    </subcellularLocation>
</comment>
<dbReference type="EC" id="2.7.2.7" evidence="9"/>
<evidence type="ECO:0000256" key="2">
    <source>
        <dbReference type="ARBA" id="ARBA00008748"/>
    </source>
</evidence>
<keyword evidence="3 9" id="KW-0963">Cytoplasm</keyword>
<dbReference type="SUPFAM" id="SSF53067">
    <property type="entry name" value="Actin-like ATPase domain"/>
    <property type="match status" value="2"/>
</dbReference>
<comment type="similarity">
    <text evidence="2 9 10">Belongs to the acetokinase family.</text>
</comment>
<dbReference type="Gene3D" id="3.30.420.40">
    <property type="match status" value="2"/>
</dbReference>
<keyword evidence="7 9" id="KW-0067">ATP-binding</keyword>
<dbReference type="AlphaFoldDB" id="S7TB96"/>
<dbReference type="GO" id="GO:0005737">
    <property type="term" value="C:cytoplasm"/>
    <property type="evidence" value="ECO:0007669"/>
    <property type="project" value="UniProtKB-SubCell"/>
</dbReference>
<dbReference type="PANTHER" id="PTHR21060:SF3">
    <property type="entry name" value="BUTYRATE KINASE 2-RELATED"/>
    <property type="match status" value="1"/>
</dbReference>
<evidence type="ECO:0000256" key="4">
    <source>
        <dbReference type="ARBA" id="ARBA00022679"/>
    </source>
</evidence>
<keyword evidence="4 9" id="KW-0808">Transferase</keyword>
<comment type="catalytic activity">
    <reaction evidence="8 9">
        <text>butanoate + ATP = butanoyl phosphate + ADP</text>
        <dbReference type="Rhea" id="RHEA:13585"/>
        <dbReference type="ChEBI" id="CHEBI:17968"/>
        <dbReference type="ChEBI" id="CHEBI:30616"/>
        <dbReference type="ChEBI" id="CHEBI:58079"/>
        <dbReference type="ChEBI" id="CHEBI:456216"/>
        <dbReference type="EC" id="2.7.2.7"/>
    </reaction>
</comment>
<evidence type="ECO:0000256" key="6">
    <source>
        <dbReference type="ARBA" id="ARBA00022777"/>
    </source>
</evidence>
<evidence type="ECO:0000313" key="12">
    <source>
        <dbReference type="Proteomes" id="UP000014975"/>
    </source>
</evidence>
<dbReference type="PRINTS" id="PR00471">
    <property type="entry name" value="ACETATEKNASE"/>
</dbReference>
<evidence type="ECO:0000256" key="10">
    <source>
        <dbReference type="RuleBase" id="RU003835"/>
    </source>
</evidence>
<dbReference type="InterPro" id="IPR011245">
    <property type="entry name" value="Butyrate_kin"/>
</dbReference>
<dbReference type="NCBIfam" id="TIGR02707">
    <property type="entry name" value="butyr_kinase"/>
    <property type="match status" value="1"/>
</dbReference>
<evidence type="ECO:0000256" key="7">
    <source>
        <dbReference type="ARBA" id="ARBA00022840"/>
    </source>
</evidence>
<dbReference type="PROSITE" id="PS01076">
    <property type="entry name" value="ACETATE_KINASE_2"/>
    <property type="match status" value="1"/>
</dbReference>
<comment type="caution">
    <text evidence="11">The sequence shown here is derived from an EMBL/GenBank/DDBJ whole genome shotgun (WGS) entry which is preliminary data.</text>
</comment>
<proteinExistence type="inferred from homology"/>
<accession>S7TB96</accession>
<evidence type="ECO:0000256" key="1">
    <source>
        <dbReference type="ARBA" id="ARBA00004496"/>
    </source>
</evidence>
<protein>
    <recommendedName>
        <fullName evidence="9">Probable butyrate kinase</fullName>
        <shortName evidence="9">BK</shortName>
        <ecNumber evidence="9">2.7.2.7</ecNumber>
    </recommendedName>
    <alternativeName>
        <fullName evidence="9">Branched-chain carboxylic acid kinase</fullName>
    </alternativeName>
</protein>
<dbReference type="STRING" id="1121439.dsat_0075"/>
<organism evidence="11 12">
    <name type="scientific">Alkalidesulfovibrio alkalitolerans DSM 16529</name>
    <dbReference type="NCBI Taxonomy" id="1121439"/>
    <lineage>
        <taxon>Bacteria</taxon>
        <taxon>Pseudomonadati</taxon>
        <taxon>Thermodesulfobacteriota</taxon>
        <taxon>Desulfovibrionia</taxon>
        <taxon>Desulfovibrionales</taxon>
        <taxon>Desulfovibrionaceae</taxon>
        <taxon>Alkalidesulfovibrio</taxon>
    </lineage>
</organism>
<dbReference type="PATRIC" id="fig|1121439.3.peg.1292"/>
<dbReference type="GO" id="GO:0005524">
    <property type="term" value="F:ATP binding"/>
    <property type="evidence" value="ECO:0007669"/>
    <property type="project" value="UniProtKB-KW"/>
</dbReference>
<dbReference type="GO" id="GO:0047761">
    <property type="term" value="F:butyrate kinase activity"/>
    <property type="evidence" value="ECO:0007669"/>
    <property type="project" value="UniProtKB-UniRule"/>
</dbReference>
<sequence length="385" mass="40105">MLILALNPGSTSTRVALFACRAAEEAAPGAAAACEPVLSEEIQHPKADLARFATIAEQKDFRLAAIRAALAACPDAQGGLAAVVGRGGLLRPIPGGVYTINQTMLDDLSAERYGAHPCNLGAPLALELSAEHGCPAFIVDPPVTDELDEAARLTGLPEIRRRSVFHALSQRGAARAAARSLGLGYERAGFIVAHLGGGISIGAHLRGRVVEVLNALDGEGPFSPERSGRLPVLPVLKMLECGETDVAALTRRILTQGGFFAHLGSNDLREIEARIDAGEERAALVYEAFVRAVARDVASLAPLFAAQIAPQAARPSGGEAARRGLDLNAIVVTGGMARSARLVADLSARLAFLAPLIPVTGLEEMHALADGARLALTGLIPTLNY</sequence>
<name>S7TB96_9BACT</name>
<dbReference type="PANTHER" id="PTHR21060">
    <property type="entry name" value="ACETATE KINASE"/>
    <property type="match status" value="1"/>
</dbReference>
<keyword evidence="6 9" id="KW-0418">Kinase</keyword>
<dbReference type="EMBL" id="ATHI01000011">
    <property type="protein sequence ID" value="EPR34427.1"/>
    <property type="molecule type" value="Genomic_DNA"/>
</dbReference>